<gene>
    <name evidence="3" type="ORF">OXH18_15225</name>
</gene>
<keyword evidence="2" id="KW-0808">Transferase</keyword>
<name>A0A9E9C330_9CYAN</name>
<protein>
    <submittedName>
        <fullName evidence="3">WecB/TagA/CpsF family glycosyltransferase</fullName>
    </submittedName>
</protein>
<keyword evidence="1" id="KW-0328">Glycosyltransferase</keyword>
<evidence type="ECO:0000313" key="4">
    <source>
        <dbReference type="Proteomes" id="UP001163152"/>
    </source>
</evidence>
<dbReference type="Pfam" id="PF03808">
    <property type="entry name" value="Glyco_tran_WecG"/>
    <property type="match status" value="1"/>
</dbReference>
<dbReference type="PANTHER" id="PTHR34136:SF1">
    <property type="entry name" value="UDP-N-ACETYL-D-MANNOSAMINURONIC ACID TRANSFERASE"/>
    <property type="match status" value="1"/>
</dbReference>
<accession>A0A9E9C330</accession>
<reference evidence="3" key="1">
    <citation type="submission" date="2022-12" db="EMBL/GenBank/DDBJ databases">
        <title>Polyphasic identification of a Novel Hot-Spring Cyanobacterium Ocullathermofonsia sinensis gen nov. sp. nov. and Genomic Insights on its Adaptations to the Thermal Habitat.</title>
        <authorList>
            <person name="Daroch M."/>
            <person name="Tang J."/>
            <person name="Jiang Y."/>
        </authorList>
    </citation>
    <scope>NUCLEOTIDE SEQUENCE</scope>
    <source>
        <strain evidence="3">PKUAC-SCTA174</strain>
    </source>
</reference>
<organism evidence="3 4">
    <name type="scientific">Thermocoleostomius sinensis A174</name>
    <dbReference type="NCBI Taxonomy" id="2016057"/>
    <lineage>
        <taxon>Bacteria</taxon>
        <taxon>Bacillati</taxon>
        <taxon>Cyanobacteriota</taxon>
        <taxon>Cyanophyceae</taxon>
        <taxon>Oculatellales</taxon>
        <taxon>Oculatellaceae</taxon>
        <taxon>Thermocoleostomius</taxon>
    </lineage>
</organism>
<dbReference type="RefSeq" id="WP_268607952.1">
    <property type="nucleotide sequence ID" value="NZ_CP113797.1"/>
</dbReference>
<sequence length="266" mass="30561">MGSTIQKYPEIKLLHTRFHQITCCELLDYITDVAKQRKKTVVGNVNIRAMNFAYTQPWFQDFINTSDLVFCDGFGVLLASRLSGYKLESKHRTTCADYLDKLAKACEKESLSLYLLAGKPGVVDRAIAKLSIVAPNLKIGGHHGYFEKEGHENEAIVAEINQFKPDILYVGFGMPIQERWILDNMHKIDTRVFLPLGACLDFYTGTLPRAPKWITDSGLEWLARLLTEPRRLWVRYVIGNPLFFYRIFKDILSERLRALMQRPVSL</sequence>
<dbReference type="AlphaFoldDB" id="A0A9E9C330"/>
<dbReference type="GO" id="GO:0016758">
    <property type="term" value="F:hexosyltransferase activity"/>
    <property type="evidence" value="ECO:0007669"/>
    <property type="project" value="TreeGrafter"/>
</dbReference>
<dbReference type="InterPro" id="IPR004629">
    <property type="entry name" value="WecG_TagA_CpsF"/>
</dbReference>
<evidence type="ECO:0000256" key="2">
    <source>
        <dbReference type="ARBA" id="ARBA00022679"/>
    </source>
</evidence>
<dbReference type="NCBIfam" id="TIGR00696">
    <property type="entry name" value="wecG_tagA_cpsF"/>
    <property type="match status" value="1"/>
</dbReference>
<dbReference type="PANTHER" id="PTHR34136">
    <property type="match status" value="1"/>
</dbReference>
<dbReference type="EMBL" id="CP113797">
    <property type="protein sequence ID" value="WAL58531.1"/>
    <property type="molecule type" value="Genomic_DNA"/>
</dbReference>
<dbReference type="Proteomes" id="UP001163152">
    <property type="component" value="Chromosome"/>
</dbReference>
<dbReference type="CDD" id="cd06533">
    <property type="entry name" value="Glyco_transf_WecG_TagA"/>
    <property type="match status" value="1"/>
</dbReference>
<proteinExistence type="predicted"/>
<evidence type="ECO:0000313" key="3">
    <source>
        <dbReference type="EMBL" id="WAL58531.1"/>
    </source>
</evidence>
<evidence type="ECO:0000256" key="1">
    <source>
        <dbReference type="ARBA" id="ARBA00022676"/>
    </source>
</evidence>
<dbReference type="KEGG" id="tsin:OXH18_15225"/>
<keyword evidence="4" id="KW-1185">Reference proteome</keyword>